<reference evidence="2 3" key="2">
    <citation type="submission" date="2018-11" db="EMBL/GenBank/DDBJ databases">
        <authorList>
            <consortium name="Pathogen Informatics"/>
        </authorList>
    </citation>
    <scope>NUCLEOTIDE SEQUENCE [LARGE SCALE GENOMIC DNA]</scope>
</reference>
<feature type="region of interest" description="Disordered" evidence="1">
    <location>
        <begin position="28"/>
        <end position="84"/>
    </location>
</feature>
<organism evidence="4">
    <name type="scientific">Anisakis simplex</name>
    <name type="common">Herring worm</name>
    <dbReference type="NCBI Taxonomy" id="6269"/>
    <lineage>
        <taxon>Eukaryota</taxon>
        <taxon>Metazoa</taxon>
        <taxon>Ecdysozoa</taxon>
        <taxon>Nematoda</taxon>
        <taxon>Chromadorea</taxon>
        <taxon>Rhabditida</taxon>
        <taxon>Spirurina</taxon>
        <taxon>Ascaridomorpha</taxon>
        <taxon>Ascaridoidea</taxon>
        <taxon>Anisakidae</taxon>
        <taxon>Anisakis</taxon>
        <taxon>Anisakis simplex complex</taxon>
    </lineage>
</organism>
<evidence type="ECO:0000313" key="4">
    <source>
        <dbReference type="WBParaSite" id="ASIM_0000560601-mRNA-1"/>
    </source>
</evidence>
<keyword evidence="3" id="KW-1185">Reference proteome</keyword>
<evidence type="ECO:0000313" key="3">
    <source>
        <dbReference type="Proteomes" id="UP000267096"/>
    </source>
</evidence>
<dbReference type="OrthoDB" id="166375at2759"/>
<evidence type="ECO:0000313" key="2">
    <source>
        <dbReference type="EMBL" id="VDK25468.1"/>
    </source>
</evidence>
<evidence type="ECO:0000256" key="1">
    <source>
        <dbReference type="SAM" id="MobiDB-lite"/>
    </source>
</evidence>
<proteinExistence type="predicted"/>
<reference evidence="4" key="1">
    <citation type="submission" date="2017-02" db="UniProtKB">
        <authorList>
            <consortium name="WormBaseParasite"/>
        </authorList>
    </citation>
    <scope>IDENTIFICATION</scope>
</reference>
<gene>
    <name evidence="2" type="ORF">ASIM_LOCUS5406</name>
</gene>
<feature type="compositionally biased region" description="Low complexity" evidence="1">
    <location>
        <begin position="47"/>
        <end position="69"/>
    </location>
</feature>
<dbReference type="EMBL" id="UYRR01010509">
    <property type="protein sequence ID" value="VDK25468.1"/>
    <property type="molecule type" value="Genomic_DNA"/>
</dbReference>
<accession>A0A0M3JDC0</accession>
<dbReference type="AlphaFoldDB" id="A0A0M3JDC0"/>
<sequence>MASIHPNRHPVRDLFSAHNFDVDIDIALPPPLQSASTTSSVGSVDASSRNNSTLSTTSSSTVMNNSGGSRPLSLEDYKRRKGLI</sequence>
<dbReference type="WBParaSite" id="ASIM_0000560601-mRNA-1">
    <property type="protein sequence ID" value="ASIM_0000560601-mRNA-1"/>
    <property type="gene ID" value="ASIM_0000560601"/>
</dbReference>
<name>A0A0M3JDC0_ANISI</name>
<protein>
    <submittedName>
        <fullName evidence="4">SHSP domain-containing protein</fullName>
    </submittedName>
</protein>
<feature type="compositionally biased region" description="Polar residues" evidence="1">
    <location>
        <begin position="33"/>
        <end position="46"/>
    </location>
</feature>
<dbReference type="Proteomes" id="UP000267096">
    <property type="component" value="Unassembled WGS sequence"/>
</dbReference>